<protein>
    <submittedName>
        <fullName evidence="2">Uncharacterized protein</fullName>
    </submittedName>
</protein>
<sequence length="280" mass="28663">MAPHSTKPFGVTAIPRLPLERPSTSSLPVEPLGETPRTIGNALERAVESVSPSESSWLLPQGPGDDANDLLDSFGLSDGALATDPAADPAGALSEAERGSWSCYDIDWTARSVSFSTAGALEAGGGCSGGADHPLSVRQHGAWTVFSLCSRTLDSLHAQDGDDCHGSVSLGSCSSLIELFDRQLEDAPEEDLLWLTPGRAPVDVPDAPPWREADGPEASSSGLAAAPWGATAGAACGGPPPPFTGAWPPPADSPATAGTEPPEESAFGLARGVWGDEDTT</sequence>
<reference evidence="2" key="1">
    <citation type="submission" date="2014-05" db="EMBL/GenBank/DDBJ databases">
        <title>The transcriptome of the halophilic microalga Tetraselmis sp. GSL018 isolated from the Great Salt Lake, Utah.</title>
        <authorList>
            <person name="Jinkerson R.E."/>
            <person name="D'Adamo S."/>
            <person name="Posewitz M.C."/>
        </authorList>
    </citation>
    <scope>NUCLEOTIDE SEQUENCE</scope>
    <source>
        <strain evidence="2">GSL018</strain>
    </source>
</reference>
<dbReference type="EMBL" id="GBEZ01004245">
    <property type="protein sequence ID" value="JAC80956.1"/>
    <property type="molecule type" value="Transcribed_RNA"/>
</dbReference>
<evidence type="ECO:0000313" key="3">
    <source>
        <dbReference type="EMBL" id="JAC80956.1"/>
    </source>
</evidence>
<feature type="region of interest" description="Disordered" evidence="1">
    <location>
        <begin position="1"/>
        <end position="72"/>
    </location>
</feature>
<feature type="compositionally biased region" description="Pro residues" evidence="1">
    <location>
        <begin position="238"/>
        <end position="252"/>
    </location>
</feature>
<evidence type="ECO:0000313" key="2">
    <source>
        <dbReference type="EMBL" id="JAC68488.1"/>
    </source>
</evidence>
<feature type="compositionally biased region" description="Low complexity" evidence="1">
    <location>
        <begin position="224"/>
        <end position="234"/>
    </location>
</feature>
<evidence type="ECO:0000256" key="1">
    <source>
        <dbReference type="SAM" id="MobiDB-lite"/>
    </source>
</evidence>
<organism evidence="2">
    <name type="scientific">Tetraselmis sp. GSL018</name>
    <dbReference type="NCBI Taxonomy" id="582737"/>
    <lineage>
        <taxon>Eukaryota</taxon>
        <taxon>Viridiplantae</taxon>
        <taxon>Chlorophyta</taxon>
        <taxon>core chlorophytes</taxon>
        <taxon>Chlorodendrophyceae</taxon>
        <taxon>Chlorodendrales</taxon>
        <taxon>Chlorodendraceae</taxon>
        <taxon>Tetraselmis</taxon>
    </lineage>
</organism>
<feature type="region of interest" description="Disordered" evidence="1">
    <location>
        <begin position="198"/>
        <end position="280"/>
    </location>
</feature>
<name>A0A061R939_9CHLO</name>
<proteinExistence type="predicted"/>
<gene>
    <name evidence="2" type="ORF">TSPGSL018_8597</name>
    <name evidence="3" type="ORF">TSPGSL018_9006</name>
</gene>
<accession>A0A061R939</accession>
<dbReference type="AlphaFoldDB" id="A0A061R939"/>
<feature type="non-terminal residue" evidence="2">
    <location>
        <position position="280"/>
    </location>
</feature>
<dbReference type="EMBL" id="GBEZ01017891">
    <property type="protein sequence ID" value="JAC68488.1"/>
    <property type="molecule type" value="Transcribed_RNA"/>
</dbReference>